<dbReference type="AlphaFoldDB" id="A0A1D2N1R2"/>
<organism evidence="2 3">
    <name type="scientific">Orchesella cincta</name>
    <name type="common">Springtail</name>
    <name type="synonym">Podura cincta</name>
    <dbReference type="NCBI Taxonomy" id="48709"/>
    <lineage>
        <taxon>Eukaryota</taxon>
        <taxon>Metazoa</taxon>
        <taxon>Ecdysozoa</taxon>
        <taxon>Arthropoda</taxon>
        <taxon>Hexapoda</taxon>
        <taxon>Collembola</taxon>
        <taxon>Entomobryomorpha</taxon>
        <taxon>Entomobryoidea</taxon>
        <taxon>Orchesellidae</taxon>
        <taxon>Orchesellinae</taxon>
        <taxon>Orchesella</taxon>
    </lineage>
</organism>
<protein>
    <submittedName>
        <fullName evidence="2">Uncharacterized protein</fullName>
    </submittedName>
</protein>
<evidence type="ECO:0000256" key="1">
    <source>
        <dbReference type="SAM" id="MobiDB-lite"/>
    </source>
</evidence>
<reference evidence="2 3" key="1">
    <citation type="journal article" date="2016" name="Genome Biol. Evol.">
        <title>Gene Family Evolution Reflects Adaptation to Soil Environmental Stressors in the Genome of the Collembolan Orchesella cincta.</title>
        <authorList>
            <person name="Faddeeva-Vakhrusheva A."/>
            <person name="Derks M.F."/>
            <person name="Anvar S.Y."/>
            <person name="Agamennone V."/>
            <person name="Suring W."/>
            <person name="Smit S."/>
            <person name="van Straalen N.M."/>
            <person name="Roelofs D."/>
        </authorList>
    </citation>
    <scope>NUCLEOTIDE SEQUENCE [LARGE SCALE GENOMIC DNA]</scope>
    <source>
        <tissue evidence="2">Mixed pool</tissue>
    </source>
</reference>
<feature type="region of interest" description="Disordered" evidence="1">
    <location>
        <begin position="34"/>
        <end position="63"/>
    </location>
</feature>
<sequence length="78" mass="8084">MNTLSYRSLGNIPFGHTSTEALKEAQQGCCGIGATVTGEGEGEQGAESRTFHHREAGTSSLPALPVTEDLIHLSGEAA</sequence>
<dbReference type="Proteomes" id="UP000094527">
    <property type="component" value="Unassembled WGS sequence"/>
</dbReference>
<evidence type="ECO:0000313" key="2">
    <source>
        <dbReference type="EMBL" id="ODM99212.1"/>
    </source>
</evidence>
<comment type="caution">
    <text evidence="2">The sequence shown here is derived from an EMBL/GenBank/DDBJ whole genome shotgun (WGS) entry which is preliminary data.</text>
</comment>
<proteinExistence type="predicted"/>
<keyword evidence="3" id="KW-1185">Reference proteome</keyword>
<gene>
    <name evidence="2" type="ORF">Ocin01_07470</name>
</gene>
<name>A0A1D2N1R2_ORCCI</name>
<accession>A0A1D2N1R2</accession>
<evidence type="ECO:0000313" key="3">
    <source>
        <dbReference type="Proteomes" id="UP000094527"/>
    </source>
</evidence>
<dbReference type="EMBL" id="LJIJ01000294">
    <property type="protein sequence ID" value="ODM99212.1"/>
    <property type="molecule type" value="Genomic_DNA"/>
</dbReference>